<dbReference type="InterPro" id="IPR013389">
    <property type="entry name" value="CRISPR-assoc_prot_Cas8b"/>
</dbReference>
<organism evidence="1 2">
    <name type="scientific">Acetomicrobium flavidum</name>
    <dbReference type="NCBI Taxonomy" id="49896"/>
    <lineage>
        <taxon>Bacteria</taxon>
        <taxon>Thermotogati</taxon>
        <taxon>Synergistota</taxon>
        <taxon>Synergistia</taxon>
        <taxon>Synergistales</taxon>
        <taxon>Acetomicrobiaceae</taxon>
        <taxon>Acetomicrobium</taxon>
    </lineage>
</organism>
<sequence>MGFLKAVYELGKVELGSKNKNAESYFSDIDSFLQLPMPIIEDDQRQGREIRIWLNVRDRNAKCLEVTGIAKIDLKDYLNSNDSDKINETKQKMLYREPPGSSTQWRYSPVYKLGKATTNPNGALLGKSGTWRDDNDSRYYKIYKTVLKPLEDIGVFSSGSADLIMSELEEKADRIAELWKDKKRLYILVFGINDNGNFLYPGELEIFRNHFKSRLEQNIGGKMSATCSLCHAKAESGANLDKIFKFSTFDKESFLPGIKDGRGVREKVFPLCDDCISVMSMGREVLNGRFLDRQTIPKMNIYVVPELIFGNTDLDDVAVNVENFIKSGLKKAERLFSYLAKQDEILVYHFIFWEKNQAQERLHVMVEDVPPSRLKCLERLWQETYKVLLWKDAGKTEFRPGDIGVDLDQAFRTIYSTLISLSGKDEADKNIMRKRIINIISKLLGGKTVDVEFVKQLMVSRFAGLFADTQWIRYGHWELRKMMAVLEFLGKVNGRR</sequence>
<dbReference type="EMBL" id="FSQZ01000001">
    <property type="protein sequence ID" value="SIN73045.1"/>
    <property type="molecule type" value="Genomic_DNA"/>
</dbReference>
<gene>
    <name evidence="1" type="ORF">SAMN05444368_1565</name>
</gene>
<evidence type="ECO:0000313" key="2">
    <source>
        <dbReference type="Proteomes" id="UP000185093"/>
    </source>
</evidence>
<dbReference type="Proteomes" id="UP000185093">
    <property type="component" value="Unassembled WGS sequence"/>
</dbReference>
<name>A0ABY1JEH9_9BACT</name>
<reference evidence="1 2" key="1">
    <citation type="submission" date="2016-11" db="EMBL/GenBank/DDBJ databases">
        <authorList>
            <person name="Varghese N."/>
            <person name="Submissions S."/>
        </authorList>
    </citation>
    <scope>NUCLEOTIDE SEQUENCE [LARGE SCALE GENOMIC DNA]</scope>
    <source>
        <strain evidence="1 2">DSM 20664</strain>
    </source>
</reference>
<comment type="caution">
    <text evidence="1">The sequence shown here is derived from an EMBL/GenBank/DDBJ whole genome shotgun (WGS) entry which is preliminary data.</text>
</comment>
<dbReference type="RefSeq" id="WP_074199819.1">
    <property type="nucleotide sequence ID" value="NZ_FSQZ01000001.1"/>
</dbReference>
<evidence type="ECO:0000313" key="1">
    <source>
        <dbReference type="EMBL" id="SIN73045.1"/>
    </source>
</evidence>
<protein>
    <submittedName>
        <fullName evidence="1">CRISPR-associated protein, Csh1 family</fullName>
    </submittedName>
</protein>
<dbReference type="Pfam" id="PF09484">
    <property type="entry name" value="Cas_TM1802"/>
    <property type="match status" value="1"/>
</dbReference>
<accession>A0ABY1JEH9</accession>
<keyword evidence="2" id="KW-1185">Reference proteome</keyword>
<proteinExistence type="predicted"/>